<dbReference type="SUPFAM" id="SSF51338">
    <property type="entry name" value="Composite domain of metallo-dependent hydrolases"/>
    <property type="match status" value="1"/>
</dbReference>
<dbReference type="RefSeq" id="WP_377468963.1">
    <property type="nucleotide sequence ID" value="NZ_JBHLWN010000024.1"/>
</dbReference>
<organism evidence="2 3">
    <name type="scientific">Paenibacillus chartarius</name>
    <dbReference type="NCBI Taxonomy" id="747481"/>
    <lineage>
        <taxon>Bacteria</taxon>
        <taxon>Bacillati</taxon>
        <taxon>Bacillota</taxon>
        <taxon>Bacilli</taxon>
        <taxon>Bacillales</taxon>
        <taxon>Paenibacillaceae</taxon>
        <taxon>Paenibacillus</taxon>
    </lineage>
</organism>
<proteinExistence type="predicted"/>
<feature type="domain" description="Amidohydrolase 3" evidence="1">
    <location>
        <begin position="102"/>
        <end position="415"/>
    </location>
</feature>
<dbReference type="Proteomes" id="UP001589776">
    <property type="component" value="Unassembled WGS sequence"/>
</dbReference>
<dbReference type="Gene3D" id="2.30.40.10">
    <property type="entry name" value="Urease, subunit C, domain 1"/>
    <property type="match status" value="1"/>
</dbReference>
<dbReference type="InterPro" id="IPR013108">
    <property type="entry name" value="Amidohydro_3"/>
</dbReference>
<reference evidence="2 3" key="1">
    <citation type="submission" date="2024-09" db="EMBL/GenBank/DDBJ databases">
        <authorList>
            <person name="Sun Q."/>
            <person name="Mori K."/>
        </authorList>
    </citation>
    <scope>NUCLEOTIDE SEQUENCE [LARGE SCALE GENOMIC DNA]</scope>
    <source>
        <strain evidence="2 3">CCM 7759</strain>
    </source>
</reference>
<name>A0ABV6DH09_9BACL</name>
<evidence type="ECO:0000313" key="3">
    <source>
        <dbReference type="Proteomes" id="UP001589776"/>
    </source>
</evidence>
<sequence>MGSDLKVVNASLPLLEEGRLYTLAAKGGKWETIVAQEGYDRAPDAVSVEEWNGGADVTLDAKGNIVLPGLADAHMHLDKAFSLPQVGNGSGTLEEAVLNYSAAAPAFTKREIKARIMRSALQAVSFGTTHIRTHLDFQVKHGKEVAMRTVEAALEVKQELEPYVTIQLFPMLPYYDLTREAIEAAEEALRMGVTGVGGAPHLAPAPEPDIDRLFALAARFDRPLDLHTDESDDPNIRTAAYIARRTLDYGWSGRVTVDHLCSLAAMPDGDAARIIALMAEAGLSAVTLPGANMYLQGRRDSFPVRRGVTRVKELLAAGVPLASASDNIHDPFHPFGKGDLLQIALITAYAAHMGSPAEIRTVLRMITEHAAKVIGQADYGLRPGCDADMVMLDAASPEELFAMLPDRRWVWRKGKAIRLAGSKPSWVQPDLRARWEEAEQEVSFAKGREFR</sequence>
<dbReference type="InterPro" id="IPR052349">
    <property type="entry name" value="Metallo-hydrolase_Enzymes"/>
</dbReference>
<gene>
    <name evidence="2" type="ORF">ACFFK0_05590</name>
</gene>
<evidence type="ECO:0000259" key="1">
    <source>
        <dbReference type="Pfam" id="PF07969"/>
    </source>
</evidence>
<dbReference type="SUPFAM" id="SSF51556">
    <property type="entry name" value="Metallo-dependent hydrolases"/>
    <property type="match status" value="1"/>
</dbReference>
<keyword evidence="3" id="KW-1185">Reference proteome</keyword>
<dbReference type="InterPro" id="IPR032466">
    <property type="entry name" value="Metal_Hydrolase"/>
</dbReference>
<dbReference type="EMBL" id="JBHLWN010000024">
    <property type="protein sequence ID" value="MFC0211928.1"/>
    <property type="molecule type" value="Genomic_DNA"/>
</dbReference>
<dbReference type="Pfam" id="PF07969">
    <property type="entry name" value="Amidohydro_3"/>
    <property type="match status" value="1"/>
</dbReference>
<dbReference type="Gene3D" id="3.20.20.140">
    <property type="entry name" value="Metal-dependent hydrolases"/>
    <property type="match status" value="1"/>
</dbReference>
<dbReference type="PANTHER" id="PTHR32027">
    <property type="entry name" value="CYTOSINE DEAMINASE"/>
    <property type="match status" value="1"/>
</dbReference>
<accession>A0ABV6DH09</accession>
<evidence type="ECO:0000313" key="2">
    <source>
        <dbReference type="EMBL" id="MFC0211928.1"/>
    </source>
</evidence>
<dbReference type="InterPro" id="IPR011059">
    <property type="entry name" value="Metal-dep_hydrolase_composite"/>
</dbReference>
<protein>
    <submittedName>
        <fullName evidence="2">Amidohydrolase family protein</fullName>
    </submittedName>
</protein>
<dbReference type="PANTHER" id="PTHR32027:SF0">
    <property type="entry name" value="CYTOSINE DEAMINASE"/>
    <property type="match status" value="1"/>
</dbReference>
<dbReference type="CDD" id="cd01293">
    <property type="entry name" value="Bact_CD"/>
    <property type="match status" value="1"/>
</dbReference>
<comment type="caution">
    <text evidence="2">The sequence shown here is derived from an EMBL/GenBank/DDBJ whole genome shotgun (WGS) entry which is preliminary data.</text>
</comment>